<reference evidence="1" key="1">
    <citation type="submission" date="2018-05" db="EMBL/GenBank/DDBJ databases">
        <authorList>
            <person name="Lanie J.A."/>
            <person name="Ng W.-L."/>
            <person name="Kazmierczak K.M."/>
            <person name="Andrzejewski T.M."/>
            <person name="Davidsen T.M."/>
            <person name="Wayne K.J."/>
            <person name="Tettelin H."/>
            <person name="Glass J.I."/>
            <person name="Rusch D."/>
            <person name="Podicherti R."/>
            <person name="Tsui H.-C.T."/>
            <person name="Winkler M.E."/>
        </authorList>
    </citation>
    <scope>NUCLEOTIDE SEQUENCE</scope>
</reference>
<accession>A0A382U702</accession>
<sequence length="262" mass="27191">MADVKFSELSSLTTTASADILAIVDDSESASKQLSIDNLFGAVPVNLAVTDLTQSTSNTTGSITTTGGIGVSKDAYVGGVLNVFGNTVLNGANTNIVATTLDIDANVVIHTCFEANSTTTLHKNTKKALFRDTGIYLNSPTDGTLDLAADTIFEITAPTMNVVSTTVDFDANVTIHSTFSANSTAALMGTTLPLYFRDTGLSLSSPTDGTLDLAADTIFEITAPTMNVISTTALTIHTPAISANGTFTIGADDTGYDVIFYT</sequence>
<evidence type="ECO:0000313" key="1">
    <source>
        <dbReference type="EMBL" id="SVD30070.1"/>
    </source>
</evidence>
<gene>
    <name evidence="1" type="ORF">METZ01_LOCUS382924</name>
</gene>
<feature type="non-terminal residue" evidence="1">
    <location>
        <position position="262"/>
    </location>
</feature>
<protein>
    <submittedName>
        <fullName evidence="1">Uncharacterized protein</fullName>
    </submittedName>
</protein>
<organism evidence="1">
    <name type="scientific">marine metagenome</name>
    <dbReference type="NCBI Taxonomy" id="408172"/>
    <lineage>
        <taxon>unclassified sequences</taxon>
        <taxon>metagenomes</taxon>
        <taxon>ecological metagenomes</taxon>
    </lineage>
</organism>
<dbReference type="EMBL" id="UINC01142000">
    <property type="protein sequence ID" value="SVD30070.1"/>
    <property type="molecule type" value="Genomic_DNA"/>
</dbReference>
<name>A0A382U702_9ZZZZ</name>
<proteinExistence type="predicted"/>
<dbReference type="AlphaFoldDB" id="A0A382U702"/>